<dbReference type="GO" id="GO:0005524">
    <property type="term" value="F:ATP binding"/>
    <property type="evidence" value="ECO:0007669"/>
    <property type="project" value="UniProtKB-KW"/>
</dbReference>
<feature type="non-terminal residue" evidence="7">
    <location>
        <position position="1"/>
    </location>
</feature>
<dbReference type="GO" id="GO:0004382">
    <property type="term" value="F:GDP phosphatase activity"/>
    <property type="evidence" value="ECO:0007669"/>
    <property type="project" value="TreeGrafter"/>
</dbReference>
<dbReference type="Gene3D" id="3.30.420.150">
    <property type="entry name" value="Exopolyphosphatase. Domain 2"/>
    <property type="match status" value="1"/>
</dbReference>
<accession>A0A7R8X432</accession>
<dbReference type="AlphaFoldDB" id="A0A7R8X432"/>
<evidence type="ECO:0000313" key="8">
    <source>
        <dbReference type="Proteomes" id="UP000677054"/>
    </source>
</evidence>
<evidence type="ECO:0000256" key="6">
    <source>
        <dbReference type="SAM" id="Phobius"/>
    </source>
</evidence>
<comment type="similarity">
    <text evidence="1 5">Belongs to the GDA1/CD39 NTPase family.</text>
</comment>
<name>A0A7R8X432_9CRUS</name>
<dbReference type="GO" id="GO:0046036">
    <property type="term" value="P:CTP metabolic process"/>
    <property type="evidence" value="ECO:0007669"/>
    <property type="project" value="TreeGrafter"/>
</dbReference>
<evidence type="ECO:0000256" key="2">
    <source>
        <dbReference type="ARBA" id="ARBA00022801"/>
    </source>
</evidence>
<dbReference type="GO" id="GO:0006256">
    <property type="term" value="P:UDP catabolic process"/>
    <property type="evidence" value="ECO:0007669"/>
    <property type="project" value="TreeGrafter"/>
</dbReference>
<evidence type="ECO:0000256" key="1">
    <source>
        <dbReference type="ARBA" id="ARBA00009283"/>
    </source>
</evidence>
<feature type="active site" description="Proton acceptor" evidence="3">
    <location>
        <position position="249"/>
    </location>
</feature>
<organism evidence="7">
    <name type="scientific">Darwinula stevensoni</name>
    <dbReference type="NCBI Taxonomy" id="69355"/>
    <lineage>
        <taxon>Eukaryota</taxon>
        <taxon>Metazoa</taxon>
        <taxon>Ecdysozoa</taxon>
        <taxon>Arthropoda</taxon>
        <taxon>Crustacea</taxon>
        <taxon>Oligostraca</taxon>
        <taxon>Ostracoda</taxon>
        <taxon>Podocopa</taxon>
        <taxon>Podocopida</taxon>
        <taxon>Darwinulocopina</taxon>
        <taxon>Darwinuloidea</taxon>
        <taxon>Darwinulidae</taxon>
        <taxon>Darwinula</taxon>
    </lineage>
</organism>
<dbReference type="GO" id="GO:0016020">
    <property type="term" value="C:membrane"/>
    <property type="evidence" value="ECO:0007669"/>
    <property type="project" value="TreeGrafter"/>
</dbReference>
<feature type="binding site" evidence="4">
    <location>
        <begin position="289"/>
        <end position="293"/>
    </location>
    <ligand>
        <name>ATP</name>
        <dbReference type="ChEBI" id="CHEBI:30616"/>
    </ligand>
</feature>
<keyword evidence="8" id="KW-1185">Reference proteome</keyword>
<dbReference type="OrthoDB" id="6372431at2759"/>
<keyword evidence="6" id="KW-0812">Transmembrane</keyword>
<keyword evidence="4" id="KW-0547">Nucleotide-binding</keyword>
<dbReference type="Pfam" id="PF01150">
    <property type="entry name" value="GDA1_CD39"/>
    <property type="match status" value="1"/>
</dbReference>
<proteinExistence type="inferred from homology"/>
<feature type="transmembrane region" description="Helical" evidence="6">
    <location>
        <begin position="67"/>
        <end position="90"/>
    </location>
</feature>
<evidence type="ECO:0000313" key="7">
    <source>
        <dbReference type="EMBL" id="CAD7242442.1"/>
    </source>
</evidence>
<dbReference type="PANTHER" id="PTHR11782">
    <property type="entry name" value="ADENOSINE/GUANOSINE DIPHOSPHATASE"/>
    <property type="match status" value="1"/>
</dbReference>
<sequence>DIPIVEIGALKVETVVGIPQVNVVLSTAHVVSLASNLSLNCAVVRLNMKNPTLNVNIWTKASSPRCFLLQWTLSVAFLFCVGFSFLILVVEAFLHASDSSGGTTWAMSPSECIHYAVMVDAGSSGSRVYLYCWPEHSGVRHHLLDIRALKNPETKEPLHKRLTPGLSTYGSDPSKAMDYISPLLNFAMENIPKEKHLETSLYILATAGMRLLPQKQQDAIFEVLRTEIPKKYPFHFPSSNVETIGGKQEGFFQWLAINYAMGTLGRFVTRGPIKQSLRRPTVGIMDMGGASMQIAFEVPPEEPSEEVLRDNDKEAQLMEVNIGAFDDDPTLIYRVYVTTFLGFGANEKLAHYQEVIVSQASKKNASEVPGTLESNPLPSACLPKNLLDSVDLQTSEFLPGKPPKSTVYFRGLGNFTACLLSLKSLTGYSRRELDCAEGLNQNTEKNSITPKPNCDFASRMHPPPMLDVTAAKFYGFSEFWYSLDDVLHLGGQYDSQLLKNTMENFCSTDWSHIWAQFKNNSYPLADEHRMRYQCFKAAWIMTALHEGMKFPYHYSQLYTSPYTIEGTTVGWPLGALLHKTRYFPVRAINQLEQANHHIHTHALNPYWSFRLHNSFLLLCIILVVLAIVIYIRRLLGRPKKGLLHVPSHFTLIDDEDSRVVIQSY</sequence>
<gene>
    <name evidence="7" type="ORF">DSTB1V02_LOCUS2408</name>
</gene>
<keyword evidence="2 5" id="KW-0378">Hydrolase</keyword>
<keyword evidence="6" id="KW-1133">Transmembrane helix</keyword>
<dbReference type="InterPro" id="IPR000407">
    <property type="entry name" value="GDA1_CD39_NTPase"/>
</dbReference>
<evidence type="ECO:0000256" key="4">
    <source>
        <dbReference type="PIRSR" id="PIRSR600407-2"/>
    </source>
</evidence>
<keyword evidence="6" id="KW-0472">Membrane</keyword>
<dbReference type="Gene3D" id="3.30.420.40">
    <property type="match status" value="1"/>
</dbReference>
<dbReference type="GO" id="GO:0017111">
    <property type="term" value="F:ribonucleoside triphosphate phosphatase activity"/>
    <property type="evidence" value="ECO:0007669"/>
    <property type="project" value="TreeGrafter"/>
</dbReference>
<dbReference type="GO" id="GO:0045134">
    <property type="term" value="F:UDP phosphatase activity"/>
    <property type="evidence" value="ECO:0007669"/>
    <property type="project" value="TreeGrafter"/>
</dbReference>
<feature type="transmembrane region" description="Helical" evidence="6">
    <location>
        <begin position="611"/>
        <end position="631"/>
    </location>
</feature>
<dbReference type="GO" id="GO:0005794">
    <property type="term" value="C:Golgi apparatus"/>
    <property type="evidence" value="ECO:0007669"/>
    <property type="project" value="TreeGrafter"/>
</dbReference>
<dbReference type="PROSITE" id="PS01238">
    <property type="entry name" value="GDA1_CD39_NTPASE"/>
    <property type="match status" value="1"/>
</dbReference>
<dbReference type="Proteomes" id="UP000677054">
    <property type="component" value="Unassembled WGS sequence"/>
</dbReference>
<dbReference type="PANTHER" id="PTHR11782:SF121">
    <property type="entry name" value="NUCLEOSIDE-DIPHOSPHATASE MIG-23"/>
    <property type="match status" value="1"/>
</dbReference>
<reference evidence="7" key="1">
    <citation type="submission" date="2020-11" db="EMBL/GenBank/DDBJ databases">
        <authorList>
            <person name="Tran Van P."/>
        </authorList>
    </citation>
    <scope>NUCLEOTIDE SEQUENCE</scope>
</reference>
<evidence type="ECO:0000256" key="3">
    <source>
        <dbReference type="PIRSR" id="PIRSR600407-1"/>
    </source>
</evidence>
<protein>
    <submittedName>
        <fullName evidence="7">Uncharacterized protein</fullName>
    </submittedName>
</protein>
<keyword evidence="4" id="KW-0067">ATP-binding</keyword>
<dbReference type="EMBL" id="CAJPEV010000269">
    <property type="protein sequence ID" value="CAG0883208.1"/>
    <property type="molecule type" value="Genomic_DNA"/>
</dbReference>
<evidence type="ECO:0000256" key="5">
    <source>
        <dbReference type="RuleBase" id="RU003833"/>
    </source>
</evidence>
<dbReference type="EMBL" id="LR899786">
    <property type="protein sequence ID" value="CAD7242442.1"/>
    <property type="molecule type" value="Genomic_DNA"/>
</dbReference>